<sequence length="99" mass="11513">MEAIKPDPPVRAFGINSKILRETGRMFRVHYRRQNLDHELEGRYGVTVRTAMITRECRTTLEEPSRIVQLIGRGACRMSVHDLVPVSREEYWVAEVMLS</sequence>
<organism evidence="1">
    <name type="scientific">marine sediment metagenome</name>
    <dbReference type="NCBI Taxonomy" id="412755"/>
    <lineage>
        <taxon>unclassified sequences</taxon>
        <taxon>metagenomes</taxon>
        <taxon>ecological metagenomes</taxon>
    </lineage>
</organism>
<proteinExistence type="predicted"/>
<dbReference type="AlphaFoldDB" id="A0A0F9GUN4"/>
<name>A0A0F9GUN4_9ZZZZ</name>
<reference evidence="1" key="1">
    <citation type="journal article" date="2015" name="Nature">
        <title>Complex archaea that bridge the gap between prokaryotes and eukaryotes.</title>
        <authorList>
            <person name="Spang A."/>
            <person name="Saw J.H."/>
            <person name="Jorgensen S.L."/>
            <person name="Zaremba-Niedzwiedzka K."/>
            <person name="Martijn J."/>
            <person name="Lind A.E."/>
            <person name="van Eijk R."/>
            <person name="Schleper C."/>
            <person name="Guy L."/>
            <person name="Ettema T.J."/>
        </authorList>
    </citation>
    <scope>NUCLEOTIDE SEQUENCE</scope>
</reference>
<accession>A0A0F9GUN4</accession>
<evidence type="ECO:0000313" key="1">
    <source>
        <dbReference type="EMBL" id="KKM02545.1"/>
    </source>
</evidence>
<comment type="caution">
    <text evidence="1">The sequence shown here is derived from an EMBL/GenBank/DDBJ whole genome shotgun (WGS) entry which is preliminary data.</text>
</comment>
<protein>
    <submittedName>
        <fullName evidence="1">Uncharacterized protein</fullName>
    </submittedName>
</protein>
<dbReference type="EMBL" id="LAZR01016900">
    <property type="protein sequence ID" value="KKM02545.1"/>
    <property type="molecule type" value="Genomic_DNA"/>
</dbReference>
<gene>
    <name evidence="1" type="ORF">LCGC14_1783350</name>
</gene>